<keyword evidence="5 11" id="KW-0547">Nucleotide-binding</keyword>
<comment type="catalytic activity">
    <reaction evidence="9 11">
        <text>beta-D-fructose 1-phosphate + ATP = beta-D-fructose 1,6-bisphosphate + ADP + H(+)</text>
        <dbReference type="Rhea" id="RHEA:14213"/>
        <dbReference type="ChEBI" id="CHEBI:15378"/>
        <dbReference type="ChEBI" id="CHEBI:30616"/>
        <dbReference type="ChEBI" id="CHEBI:32966"/>
        <dbReference type="ChEBI" id="CHEBI:138881"/>
        <dbReference type="ChEBI" id="CHEBI:456216"/>
        <dbReference type="EC" id="2.7.1.56"/>
    </reaction>
</comment>
<evidence type="ECO:0000256" key="7">
    <source>
        <dbReference type="ARBA" id="ARBA00022840"/>
    </source>
</evidence>
<evidence type="ECO:0000256" key="10">
    <source>
        <dbReference type="PIRNR" id="PIRNR000535"/>
    </source>
</evidence>
<dbReference type="InterPro" id="IPR002173">
    <property type="entry name" value="Carboh/pur_kinase_PfkB_CS"/>
</dbReference>
<dbReference type="EMBL" id="JOTN01000011">
    <property type="protein sequence ID" value="KEK18775.1"/>
    <property type="molecule type" value="Genomic_DNA"/>
</dbReference>
<evidence type="ECO:0000313" key="13">
    <source>
        <dbReference type="EMBL" id="KEK18775.1"/>
    </source>
</evidence>
<dbReference type="InterPro" id="IPR029056">
    <property type="entry name" value="Ribokinase-like"/>
</dbReference>
<dbReference type="InterPro" id="IPR011611">
    <property type="entry name" value="PfkB_dom"/>
</dbReference>
<gene>
    <name evidence="13" type="ORF">BAMA_03085</name>
</gene>
<dbReference type="GO" id="GO:0044281">
    <property type="term" value="P:small molecule metabolic process"/>
    <property type="evidence" value="ECO:0007669"/>
    <property type="project" value="UniProtKB-ARBA"/>
</dbReference>
<keyword evidence="14" id="KW-1185">Reference proteome</keyword>
<dbReference type="STRING" id="574376.BAMA_03085"/>
<dbReference type="InterPro" id="IPR022463">
    <property type="entry name" value="1-PFruKinase"/>
</dbReference>
<sequence>MIATITLNPSIDMRYELDELRPHEIHRTNYYEKTAGGKGVNVSRILRLLGEEVIGTGLLGGQNGEFIREEIQKLRITDEFISIEEETRHCLAFVTKSSSVATEILEAGPVITEQEVATFIRKYETILQQAQFIVASGSLPRGVPNSFYKSLVEKATAHGKKFILDTSHRALSYGIQGKPFLIKPNRQELANLLQKENITYEEILQAAKGICRAGIRYVLVSLGREGAILVTEHDAFRAILPKVHSVNAVGSGDAMVAGITYAFANGYEVEDALRLASACGMANAMERQTGYIERENVERLYKKITIIRE</sequence>
<comment type="caution">
    <text evidence="13">The sequence shown here is derived from an EMBL/GenBank/DDBJ whole genome shotgun (WGS) entry which is preliminary data.</text>
</comment>
<dbReference type="PROSITE" id="PS00583">
    <property type="entry name" value="PFKB_KINASES_1"/>
    <property type="match status" value="1"/>
</dbReference>
<dbReference type="EC" id="2.7.1.56" evidence="2 11"/>
<dbReference type="Proteomes" id="UP000027822">
    <property type="component" value="Unassembled WGS sequence"/>
</dbReference>
<dbReference type="GO" id="GO:0005524">
    <property type="term" value="F:ATP binding"/>
    <property type="evidence" value="ECO:0007669"/>
    <property type="project" value="UniProtKB-UniRule"/>
</dbReference>
<evidence type="ECO:0000256" key="1">
    <source>
        <dbReference type="ARBA" id="ARBA00010688"/>
    </source>
</evidence>
<dbReference type="Gene3D" id="3.40.1190.20">
    <property type="match status" value="1"/>
</dbReference>
<evidence type="ECO:0000256" key="2">
    <source>
        <dbReference type="ARBA" id="ARBA00012131"/>
    </source>
</evidence>
<dbReference type="PANTHER" id="PTHR46566">
    <property type="entry name" value="1-PHOSPHOFRUCTOKINASE-RELATED"/>
    <property type="match status" value="1"/>
</dbReference>
<dbReference type="InterPro" id="IPR017583">
    <property type="entry name" value="Tagatose/fructose_Pkinase"/>
</dbReference>
<dbReference type="PIRSF" id="PIRSF000535">
    <property type="entry name" value="1PFK/6PFK/LacC"/>
    <property type="match status" value="1"/>
</dbReference>
<evidence type="ECO:0000256" key="5">
    <source>
        <dbReference type="ARBA" id="ARBA00022741"/>
    </source>
</evidence>
<keyword evidence="4 10" id="KW-0808">Transferase</keyword>
<organism evidence="13 14">
    <name type="scientific">Bacillus manliponensis</name>
    <dbReference type="NCBI Taxonomy" id="574376"/>
    <lineage>
        <taxon>Bacteria</taxon>
        <taxon>Bacillati</taxon>
        <taxon>Bacillota</taxon>
        <taxon>Bacilli</taxon>
        <taxon>Bacillales</taxon>
        <taxon>Bacillaceae</taxon>
        <taxon>Bacillus</taxon>
        <taxon>Bacillus cereus group</taxon>
    </lineage>
</organism>
<dbReference type="SUPFAM" id="SSF53613">
    <property type="entry name" value="Ribokinase-like"/>
    <property type="match status" value="1"/>
</dbReference>
<evidence type="ECO:0000256" key="6">
    <source>
        <dbReference type="ARBA" id="ARBA00022777"/>
    </source>
</evidence>
<dbReference type="Pfam" id="PF00294">
    <property type="entry name" value="PfkB"/>
    <property type="match status" value="1"/>
</dbReference>
<dbReference type="RefSeq" id="WP_034639930.1">
    <property type="nucleotide sequence ID" value="NZ_CBCSJC010000012.1"/>
</dbReference>
<dbReference type="NCBIfam" id="TIGR03168">
    <property type="entry name" value="1-PFK"/>
    <property type="match status" value="1"/>
</dbReference>
<keyword evidence="6 11" id="KW-0418">Kinase</keyword>
<dbReference type="PANTHER" id="PTHR46566:SF5">
    <property type="entry name" value="1-PHOSPHOFRUCTOKINASE"/>
    <property type="match status" value="1"/>
</dbReference>
<protein>
    <recommendedName>
        <fullName evidence="3 11">1-phosphofructokinase</fullName>
        <shortName evidence="11">Fru1PK</shortName>
        <ecNumber evidence="2 11">2.7.1.56</ecNumber>
    </recommendedName>
    <alternativeName>
        <fullName evidence="8 11">Fructose 1-phosphate kinase</fullName>
    </alternativeName>
</protein>
<dbReference type="CDD" id="cd01164">
    <property type="entry name" value="FruK_PfkB_like"/>
    <property type="match status" value="1"/>
</dbReference>
<accession>A0A073JWV4</accession>
<feature type="domain" description="Carbohydrate kinase PfkB" evidence="12">
    <location>
        <begin position="16"/>
        <end position="290"/>
    </location>
</feature>
<name>A0A073JWV4_9BACI</name>
<evidence type="ECO:0000256" key="4">
    <source>
        <dbReference type="ARBA" id="ARBA00022679"/>
    </source>
</evidence>
<dbReference type="OrthoDB" id="9801219at2"/>
<comment type="similarity">
    <text evidence="1 11">Belongs to the carbohydrate kinase PfkB family.</text>
</comment>
<dbReference type="eggNOG" id="COG1105">
    <property type="taxonomic scope" value="Bacteria"/>
</dbReference>
<evidence type="ECO:0000256" key="9">
    <source>
        <dbReference type="ARBA" id="ARBA00047745"/>
    </source>
</evidence>
<evidence type="ECO:0000259" key="12">
    <source>
        <dbReference type="Pfam" id="PF00294"/>
    </source>
</evidence>
<dbReference type="GO" id="GO:0005829">
    <property type="term" value="C:cytosol"/>
    <property type="evidence" value="ECO:0007669"/>
    <property type="project" value="TreeGrafter"/>
</dbReference>
<dbReference type="GO" id="GO:0016052">
    <property type="term" value="P:carbohydrate catabolic process"/>
    <property type="evidence" value="ECO:0007669"/>
    <property type="project" value="UniProtKB-ARBA"/>
</dbReference>
<comment type="function">
    <text evidence="11">Catalyzes the ATP-dependent phosphorylation of fructose-l-phosphate to fructose-l,6-bisphosphate.</text>
</comment>
<evidence type="ECO:0000313" key="14">
    <source>
        <dbReference type="Proteomes" id="UP000027822"/>
    </source>
</evidence>
<dbReference type="FunFam" id="3.40.1190.20:FF:000001">
    <property type="entry name" value="Phosphofructokinase"/>
    <property type="match status" value="1"/>
</dbReference>
<dbReference type="AlphaFoldDB" id="A0A073JWV4"/>
<evidence type="ECO:0000256" key="8">
    <source>
        <dbReference type="ARBA" id="ARBA00032802"/>
    </source>
</evidence>
<reference evidence="13 14" key="1">
    <citation type="submission" date="2014-06" db="EMBL/GenBank/DDBJ databases">
        <title>Draft genome sequence of Bacillus manliponensis JCM 15802 (MCCC 1A00708).</title>
        <authorList>
            <person name="Lai Q."/>
            <person name="Liu Y."/>
            <person name="Shao Z."/>
        </authorList>
    </citation>
    <scope>NUCLEOTIDE SEQUENCE [LARGE SCALE GENOMIC DNA]</scope>
    <source>
        <strain evidence="13 14">JCM 15802</strain>
    </source>
</reference>
<dbReference type="GO" id="GO:0008662">
    <property type="term" value="F:1-phosphofructokinase activity"/>
    <property type="evidence" value="ECO:0007669"/>
    <property type="project" value="UniProtKB-UniRule"/>
</dbReference>
<proteinExistence type="inferred from homology"/>
<dbReference type="NCBIfam" id="TIGR03828">
    <property type="entry name" value="pfkB"/>
    <property type="match status" value="1"/>
</dbReference>
<evidence type="ECO:0000256" key="11">
    <source>
        <dbReference type="RuleBase" id="RU369061"/>
    </source>
</evidence>
<keyword evidence="7 11" id="KW-0067">ATP-binding</keyword>
<evidence type="ECO:0000256" key="3">
    <source>
        <dbReference type="ARBA" id="ARBA00013596"/>
    </source>
</evidence>